<accession>A0A833WGD0</accession>
<feature type="compositionally biased region" description="Basic and acidic residues" evidence="1">
    <location>
        <begin position="150"/>
        <end position="160"/>
    </location>
</feature>
<comment type="caution">
    <text evidence="2">The sequence shown here is derived from an EMBL/GenBank/DDBJ whole genome shotgun (WGS) entry which is preliminary data.</text>
</comment>
<dbReference type="Proteomes" id="UP000631465">
    <property type="component" value="Unassembled WGS sequence"/>
</dbReference>
<sequence>MLSLCLRVSKWCCGPLPFSGHQRSEETLNLEVKDNRYFWNTVIIKEYYLDIPGKRGFQGGLGHRVGWGVFSPGKQNLFERTSVGNLQPPGGIPGEEVTLYTVEAVEDSGALVNGEEAEIRWECQLLAEDIMEEVEVVADKEQEQQSSQELEEKTVEEQGLKRHGGLSEQPVLDVLQSLAALQMELRSEHEKNHWAYVSFMLKNHHSRKCHLAWRSAIIQGIADFWINADVDTRATKVTF</sequence>
<dbReference type="AlphaFoldDB" id="A0A833WGD0"/>
<protein>
    <submittedName>
        <fullName evidence="2">Uncharacterized protein</fullName>
    </submittedName>
</protein>
<evidence type="ECO:0000256" key="1">
    <source>
        <dbReference type="SAM" id="MobiDB-lite"/>
    </source>
</evidence>
<evidence type="ECO:0000313" key="3">
    <source>
        <dbReference type="Proteomes" id="UP000631465"/>
    </source>
</evidence>
<feature type="region of interest" description="Disordered" evidence="1">
    <location>
        <begin position="138"/>
        <end position="162"/>
    </location>
</feature>
<gene>
    <name evidence="2" type="ORF">G4228_019622</name>
</gene>
<reference evidence="2 3" key="1">
    <citation type="submission" date="2019-10" db="EMBL/GenBank/DDBJ databases">
        <title>Chromosome-level genome assembly of Tarim red deer.</title>
        <authorList>
            <person name="Ba H."/>
        </authorList>
    </citation>
    <scope>NUCLEOTIDE SEQUENCE [LARGE SCALE GENOMIC DNA]</scope>
    <source>
        <strain evidence="2">CEY-2017</strain>
        <tissue evidence="2">Blood</tissue>
    </source>
</reference>
<dbReference type="EMBL" id="WMHW01000041">
    <property type="protein sequence ID" value="KAF4008062.1"/>
    <property type="molecule type" value="Genomic_DNA"/>
</dbReference>
<dbReference type="InterPro" id="IPR037231">
    <property type="entry name" value="NAP-like_sf"/>
</dbReference>
<name>A0A833WGD0_9CERV</name>
<organism evidence="2 3">
    <name type="scientific">Cervus hanglu yarkandensis</name>
    <name type="common">Yarkand deer</name>
    <dbReference type="NCBI Taxonomy" id="84702"/>
    <lineage>
        <taxon>Eukaryota</taxon>
        <taxon>Metazoa</taxon>
        <taxon>Chordata</taxon>
        <taxon>Craniata</taxon>
        <taxon>Vertebrata</taxon>
        <taxon>Euteleostomi</taxon>
        <taxon>Mammalia</taxon>
        <taxon>Eutheria</taxon>
        <taxon>Laurasiatheria</taxon>
        <taxon>Artiodactyla</taxon>
        <taxon>Ruminantia</taxon>
        <taxon>Pecora</taxon>
        <taxon>Cervidae</taxon>
        <taxon>Cervinae</taxon>
        <taxon>Cervus</taxon>
    </lineage>
</organism>
<keyword evidence="3" id="KW-1185">Reference proteome</keyword>
<proteinExistence type="predicted"/>
<dbReference type="SUPFAM" id="SSF143113">
    <property type="entry name" value="NAP-like"/>
    <property type="match status" value="1"/>
</dbReference>
<evidence type="ECO:0000313" key="2">
    <source>
        <dbReference type="EMBL" id="KAF4008062.1"/>
    </source>
</evidence>